<keyword evidence="3" id="KW-1185">Reference proteome</keyword>
<comment type="caution">
    <text evidence="2">The sequence shown here is derived from an EMBL/GenBank/DDBJ whole genome shotgun (WGS) entry which is preliminary data.</text>
</comment>
<evidence type="ECO:0000313" key="2">
    <source>
        <dbReference type="EMBL" id="NJP13448.1"/>
    </source>
</evidence>
<evidence type="ECO:0000313" key="3">
    <source>
        <dbReference type="Proteomes" id="UP000635996"/>
    </source>
</evidence>
<dbReference type="EMBL" id="JAATEL010000003">
    <property type="protein sequence ID" value="NJP13448.1"/>
    <property type="molecule type" value="Genomic_DNA"/>
</dbReference>
<dbReference type="Gene3D" id="2.30.30.40">
    <property type="entry name" value="SH3 Domains"/>
    <property type="match status" value="1"/>
</dbReference>
<feature type="signal peptide" evidence="1">
    <location>
        <begin position="1"/>
        <end position="32"/>
    </location>
</feature>
<reference evidence="2 3" key="1">
    <citation type="submission" date="2020-03" db="EMBL/GenBank/DDBJ databases">
        <title>WGS of actinomycetes isolated from Thailand.</title>
        <authorList>
            <person name="Thawai C."/>
        </authorList>
    </citation>
    <scope>NUCLEOTIDE SEQUENCE [LARGE SCALE GENOMIC DNA]</scope>
    <source>
        <strain evidence="2 3">NBRC 13905</strain>
    </source>
</reference>
<dbReference type="Proteomes" id="UP000635996">
    <property type="component" value="Unassembled WGS sequence"/>
</dbReference>
<gene>
    <name evidence="2" type="ORF">HCJ95_03860</name>
</gene>
<organism evidence="2 3">
    <name type="scientific">Streptomyces thermoviolaceus subsp. thermoviolaceus</name>
    <dbReference type="NCBI Taxonomy" id="66860"/>
    <lineage>
        <taxon>Bacteria</taxon>
        <taxon>Bacillati</taxon>
        <taxon>Actinomycetota</taxon>
        <taxon>Actinomycetes</taxon>
        <taxon>Kitasatosporales</taxon>
        <taxon>Streptomycetaceae</taxon>
        <taxon>Streptomyces</taxon>
    </lineage>
</organism>
<dbReference type="RefSeq" id="WP_125500318.1">
    <property type="nucleotide sequence ID" value="NZ_BMVZ01000001.1"/>
</dbReference>
<protein>
    <submittedName>
        <fullName evidence="2">SH3 domain-containing protein</fullName>
    </submittedName>
</protein>
<accession>A0ABX0YQU3</accession>
<name>A0ABX0YQU3_STRTL</name>
<feature type="chain" id="PRO_5046954248" evidence="1">
    <location>
        <begin position="33"/>
        <end position="126"/>
    </location>
</feature>
<sequence length="126" mass="13493">MRRTRWTSASVVAASAAALFATGMVMAPTASADAFRCGSFGSDPQAWCAYVQKAPSGLKVHTKPSTSSTTLYVLPNGTKVEVDCWTTGTSVNGYNIWAGLYTASGPRYVSDYYLSTGRVQNYVPRC</sequence>
<proteinExistence type="predicted"/>
<evidence type="ECO:0000256" key="1">
    <source>
        <dbReference type="SAM" id="SignalP"/>
    </source>
</evidence>
<keyword evidence="1" id="KW-0732">Signal</keyword>